<dbReference type="OrthoDB" id="7614779at2759"/>
<evidence type="ECO:0000313" key="3">
    <source>
        <dbReference type="Proteomes" id="UP000613740"/>
    </source>
</evidence>
<evidence type="ECO:0000313" key="2">
    <source>
        <dbReference type="EMBL" id="KAG2450849.1"/>
    </source>
</evidence>
<proteinExistence type="predicted"/>
<organism evidence="2 3">
    <name type="scientific">Chlamydomonas schloesseri</name>
    <dbReference type="NCBI Taxonomy" id="2026947"/>
    <lineage>
        <taxon>Eukaryota</taxon>
        <taxon>Viridiplantae</taxon>
        <taxon>Chlorophyta</taxon>
        <taxon>core chlorophytes</taxon>
        <taxon>Chlorophyceae</taxon>
        <taxon>CS clade</taxon>
        <taxon>Chlamydomonadales</taxon>
        <taxon>Chlamydomonadaceae</taxon>
        <taxon>Chlamydomonas</taxon>
    </lineage>
</organism>
<gene>
    <name evidence="2" type="ORF">HYH02_004683</name>
</gene>
<evidence type="ECO:0008006" key="4">
    <source>
        <dbReference type="Google" id="ProtNLM"/>
    </source>
</evidence>
<feature type="region of interest" description="Disordered" evidence="1">
    <location>
        <begin position="276"/>
        <end position="306"/>
    </location>
</feature>
<dbReference type="EMBL" id="JAEHOD010000010">
    <property type="protein sequence ID" value="KAG2450849.1"/>
    <property type="molecule type" value="Genomic_DNA"/>
</dbReference>
<comment type="caution">
    <text evidence="2">The sequence shown here is derived from an EMBL/GenBank/DDBJ whole genome shotgun (WGS) entry which is preliminary data.</text>
</comment>
<keyword evidence="3" id="KW-1185">Reference proteome</keyword>
<protein>
    <recommendedName>
        <fullName evidence="4">DDE-1 domain-containing protein</fullName>
    </recommendedName>
</protein>
<dbReference type="AlphaFoldDB" id="A0A836B922"/>
<reference evidence="2" key="1">
    <citation type="journal article" date="2020" name="bioRxiv">
        <title>Comparative genomics of Chlamydomonas.</title>
        <authorList>
            <person name="Craig R.J."/>
            <person name="Hasan A.R."/>
            <person name="Ness R.W."/>
            <person name="Keightley P.D."/>
        </authorList>
    </citation>
    <scope>NUCLEOTIDE SEQUENCE</scope>
    <source>
        <strain evidence="2">CCAP 11/173</strain>
    </source>
</reference>
<feature type="region of interest" description="Disordered" evidence="1">
    <location>
        <begin position="475"/>
        <end position="564"/>
    </location>
</feature>
<evidence type="ECO:0000256" key="1">
    <source>
        <dbReference type="SAM" id="MobiDB-lite"/>
    </source>
</evidence>
<dbReference type="Proteomes" id="UP000613740">
    <property type="component" value="Unassembled WGS sequence"/>
</dbReference>
<accession>A0A836B922</accession>
<sequence length="564" mass="57745">MQVEEADRIIACSPAAVTSYFTAYGPLLAKFGPGRVYNMDESPILMLGRWLKGVVAPSTKGDVKRVGGTSKAIMREMFSIITCFSASGHLIPHAFIVKGATRKSNPLKYTQKTMPGATFICKKMSAMIDGTLLEMWLDHFVRRVPGGVSPDNPVPPGNTTSELQPCDQIFGGFKARLATLRVMLLQTKGFTGLTEQAIFRLIGEASQASFTREAMSRAFGHCGLYPLDLEKVLKRLPSNEQRVAAEKETAAAVAAAAAAAGPSGAAATEAAAAVAAAEAEAEAEADTEESSEASSSDGEEGSGEDLAQEAGAGAAGGLDVLAAAAVAAATAAAKAAAAGARAGTLQEQRAAILQVPPLPQPRSGPSKRITVERFITSEAFAEQQEQATAAQAATKAAKTAAEVLRKVKAAARLTAAAQAKGLTRPQLIARNAELLAALDTMVAAYTEKGLELPHGVADLRAAGAAPAAAAAAAEPDGAAAGESDTSAVGTAAGSALEPTQPASGAGRPGATVAAAKRAASARKTDASVKRRPPAQDPPPAAVQRPRRSTRSSRCLKDVSDDENA</sequence>
<feature type="compositionally biased region" description="Acidic residues" evidence="1">
    <location>
        <begin position="279"/>
        <end position="306"/>
    </location>
</feature>
<name>A0A836B922_9CHLO</name>